<reference evidence="2 3" key="1">
    <citation type="submission" date="2019-03" db="EMBL/GenBank/DDBJ databases">
        <title>First draft genome of Liparis tanakae, snailfish: a comprehensive survey of snailfish specific genes.</title>
        <authorList>
            <person name="Kim W."/>
            <person name="Song I."/>
            <person name="Jeong J.-H."/>
            <person name="Kim D."/>
            <person name="Kim S."/>
            <person name="Ryu S."/>
            <person name="Song J.Y."/>
            <person name="Lee S.K."/>
        </authorList>
    </citation>
    <scope>NUCLEOTIDE SEQUENCE [LARGE SCALE GENOMIC DNA]</scope>
    <source>
        <tissue evidence="2">Muscle</tissue>
    </source>
</reference>
<comment type="caution">
    <text evidence="2">The sequence shown here is derived from an EMBL/GenBank/DDBJ whole genome shotgun (WGS) entry which is preliminary data.</text>
</comment>
<protein>
    <submittedName>
        <fullName evidence="2">Uncharacterized protein</fullName>
    </submittedName>
</protein>
<evidence type="ECO:0000313" key="2">
    <source>
        <dbReference type="EMBL" id="TNN54849.1"/>
    </source>
</evidence>
<accession>A0A4Z2GND5</accession>
<organism evidence="2 3">
    <name type="scientific">Liparis tanakae</name>
    <name type="common">Tanaka's snailfish</name>
    <dbReference type="NCBI Taxonomy" id="230148"/>
    <lineage>
        <taxon>Eukaryota</taxon>
        <taxon>Metazoa</taxon>
        <taxon>Chordata</taxon>
        <taxon>Craniata</taxon>
        <taxon>Vertebrata</taxon>
        <taxon>Euteleostomi</taxon>
        <taxon>Actinopterygii</taxon>
        <taxon>Neopterygii</taxon>
        <taxon>Teleostei</taxon>
        <taxon>Neoteleostei</taxon>
        <taxon>Acanthomorphata</taxon>
        <taxon>Eupercaria</taxon>
        <taxon>Perciformes</taxon>
        <taxon>Cottioidei</taxon>
        <taxon>Cottales</taxon>
        <taxon>Liparidae</taxon>
        <taxon>Liparis</taxon>
    </lineage>
</organism>
<gene>
    <name evidence="2" type="ORF">EYF80_034968</name>
</gene>
<dbReference type="EMBL" id="SRLO01000473">
    <property type="protein sequence ID" value="TNN54849.1"/>
    <property type="molecule type" value="Genomic_DNA"/>
</dbReference>
<sequence>MKLKDSNPILPLRPPRRHLRLPVPPPAAGRSPPGDRALPSFCDPILSFNTINVSHHTLPPLQASNMHCVLHQRRKKRMSETHFPVPNPYREHIWALILGMDYLWMS</sequence>
<name>A0A4Z2GND5_9TELE</name>
<dbReference type="Proteomes" id="UP000314294">
    <property type="component" value="Unassembled WGS sequence"/>
</dbReference>
<feature type="region of interest" description="Disordered" evidence="1">
    <location>
        <begin position="1"/>
        <end position="36"/>
    </location>
</feature>
<keyword evidence="3" id="KW-1185">Reference proteome</keyword>
<evidence type="ECO:0000256" key="1">
    <source>
        <dbReference type="SAM" id="MobiDB-lite"/>
    </source>
</evidence>
<proteinExistence type="predicted"/>
<dbReference type="AlphaFoldDB" id="A0A4Z2GND5"/>
<evidence type="ECO:0000313" key="3">
    <source>
        <dbReference type="Proteomes" id="UP000314294"/>
    </source>
</evidence>